<protein>
    <recommendedName>
        <fullName evidence="7">G-protein coupled receptors family 1 profile domain-containing protein</fullName>
    </recommendedName>
</protein>
<dbReference type="PANTHER" id="PTHR23112:SF0">
    <property type="entry name" value="TRANSMEMBRANE PROTEIN 116"/>
    <property type="match status" value="1"/>
</dbReference>
<dbReference type="SUPFAM" id="SSF81321">
    <property type="entry name" value="Family A G protein-coupled receptor-like"/>
    <property type="match status" value="1"/>
</dbReference>
<gene>
    <name evidence="8" type="ORF">CYCCA115_LOCUS24363</name>
</gene>
<evidence type="ECO:0000256" key="1">
    <source>
        <dbReference type="ARBA" id="ARBA00004141"/>
    </source>
</evidence>
<evidence type="ECO:0000256" key="3">
    <source>
        <dbReference type="ARBA" id="ARBA00022989"/>
    </source>
</evidence>
<dbReference type="AlphaFoldDB" id="A0AAD2JPQ9"/>
<evidence type="ECO:0000313" key="8">
    <source>
        <dbReference type="EMBL" id="CAJ1970344.1"/>
    </source>
</evidence>
<comment type="caution">
    <text evidence="8">The sequence shown here is derived from an EMBL/GenBank/DDBJ whole genome shotgun (WGS) entry which is preliminary data.</text>
</comment>
<feature type="transmembrane region" description="Helical" evidence="6">
    <location>
        <begin position="159"/>
        <end position="179"/>
    </location>
</feature>
<dbReference type="PANTHER" id="PTHR23112">
    <property type="entry name" value="G PROTEIN-COUPLED RECEPTOR 157-RELATED"/>
    <property type="match status" value="1"/>
</dbReference>
<dbReference type="EMBL" id="CAKOGP040002502">
    <property type="protein sequence ID" value="CAJ1970344.1"/>
    <property type="molecule type" value="Genomic_DNA"/>
</dbReference>
<dbReference type="PROSITE" id="PS50262">
    <property type="entry name" value="G_PROTEIN_RECEP_F1_2"/>
    <property type="match status" value="1"/>
</dbReference>
<comment type="subcellular location">
    <subcellularLocation>
        <location evidence="1">Membrane</location>
        <topology evidence="1">Multi-pass membrane protein</topology>
    </subcellularLocation>
</comment>
<dbReference type="InterPro" id="IPR017452">
    <property type="entry name" value="GPCR_Rhodpsn_7TM"/>
</dbReference>
<feature type="transmembrane region" description="Helical" evidence="6">
    <location>
        <begin position="258"/>
        <end position="275"/>
    </location>
</feature>
<dbReference type="GO" id="GO:0005886">
    <property type="term" value="C:plasma membrane"/>
    <property type="evidence" value="ECO:0007669"/>
    <property type="project" value="TreeGrafter"/>
</dbReference>
<dbReference type="GO" id="GO:0007189">
    <property type="term" value="P:adenylate cyclase-activating G protein-coupled receptor signaling pathway"/>
    <property type="evidence" value="ECO:0007669"/>
    <property type="project" value="TreeGrafter"/>
</dbReference>
<evidence type="ECO:0000313" key="9">
    <source>
        <dbReference type="Proteomes" id="UP001295423"/>
    </source>
</evidence>
<feature type="transmembrane region" description="Helical" evidence="6">
    <location>
        <begin position="12"/>
        <end position="39"/>
    </location>
</feature>
<name>A0AAD2JPQ9_9STRA</name>
<proteinExistence type="predicted"/>
<feature type="transmembrane region" description="Helical" evidence="6">
    <location>
        <begin position="100"/>
        <end position="119"/>
    </location>
</feature>
<feature type="compositionally biased region" description="Polar residues" evidence="5">
    <location>
        <begin position="368"/>
        <end position="383"/>
    </location>
</feature>
<evidence type="ECO:0000256" key="5">
    <source>
        <dbReference type="SAM" id="MobiDB-lite"/>
    </source>
</evidence>
<keyword evidence="3 6" id="KW-1133">Transmembrane helix</keyword>
<dbReference type="Proteomes" id="UP001295423">
    <property type="component" value="Unassembled WGS sequence"/>
</dbReference>
<feature type="transmembrane region" description="Helical" evidence="6">
    <location>
        <begin position="70"/>
        <end position="88"/>
    </location>
</feature>
<feature type="domain" description="G-protein coupled receptors family 1 profile" evidence="7">
    <location>
        <begin position="1"/>
        <end position="317"/>
    </location>
</feature>
<keyword evidence="9" id="KW-1185">Reference proteome</keyword>
<evidence type="ECO:0000259" key="7">
    <source>
        <dbReference type="PROSITE" id="PS50262"/>
    </source>
</evidence>
<evidence type="ECO:0000256" key="4">
    <source>
        <dbReference type="ARBA" id="ARBA00023136"/>
    </source>
</evidence>
<feature type="region of interest" description="Disordered" evidence="5">
    <location>
        <begin position="357"/>
        <end position="383"/>
    </location>
</feature>
<evidence type="ECO:0000256" key="6">
    <source>
        <dbReference type="SAM" id="Phobius"/>
    </source>
</evidence>
<dbReference type="Gene3D" id="1.20.1070.10">
    <property type="entry name" value="Rhodopsin 7-helix transmembrane proteins"/>
    <property type="match status" value="1"/>
</dbReference>
<keyword evidence="4 6" id="KW-0472">Membrane</keyword>
<organism evidence="8 9">
    <name type="scientific">Cylindrotheca closterium</name>
    <dbReference type="NCBI Taxonomy" id="2856"/>
    <lineage>
        <taxon>Eukaryota</taxon>
        <taxon>Sar</taxon>
        <taxon>Stramenopiles</taxon>
        <taxon>Ochrophyta</taxon>
        <taxon>Bacillariophyta</taxon>
        <taxon>Bacillariophyceae</taxon>
        <taxon>Bacillariophycidae</taxon>
        <taxon>Bacillariales</taxon>
        <taxon>Bacillariaceae</taxon>
        <taxon>Cylindrotheca</taxon>
    </lineage>
</organism>
<reference evidence="8" key="1">
    <citation type="submission" date="2023-08" db="EMBL/GenBank/DDBJ databases">
        <authorList>
            <person name="Audoor S."/>
            <person name="Bilcke G."/>
        </authorList>
    </citation>
    <scope>NUCLEOTIDE SEQUENCE</scope>
</reference>
<evidence type="ECO:0000256" key="2">
    <source>
        <dbReference type="ARBA" id="ARBA00022692"/>
    </source>
</evidence>
<accession>A0AAD2JPQ9</accession>
<dbReference type="GO" id="GO:0004930">
    <property type="term" value="F:G protein-coupled receptor activity"/>
    <property type="evidence" value="ECO:0007669"/>
    <property type="project" value="TreeGrafter"/>
</dbReference>
<sequence>MAFQSRQKGPWTPYHGLLTGMSLCDIIFSVTLAAGSFLFPKDTSDKYWALGNVPTCNGVAFMTQFSYSTILYNAMLSFYFLLTARYGYSNEEIAARFETIMHVICLFWPLGTAYAGLYLDFYGEREANMGCWVRQDIPRNCGSIEQGKTGEECLGKLPLFLFAGLIFVPSFIVIVINNLRIWWFGRKEVDNTDNQLAVLRKATIAEDTEPETSASGDFVEYSLRTTKTRDVRITNKEKRLAELNRRQQQRLKLLRSQAVYFVAIFLICNVPTYVLRFLEASTTTEIGFKELSYRYFPLLLLQSFLYPLQGLMNMFVYLRPKFMTHRANFPMQSKLWVFRRSVFGSVIEPKEVVVSHDKKEQEAGTDKGQVSKTGEDSISSHYDLNLSTSKVPLEIRQKQVQVSFRMDPDSIIDDSERTY</sequence>
<feature type="transmembrane region" description="Helical" evidence="6">
    <location>
        <begin position="295"/>
        <end position="318"/>
    </location>
</feature>
<keyword evidence="2 6" id="KW-0812">Transmembrane</keyword>